<reference evidence="2 3" key="1">
    <citation type="journal article" date="2015" name="Genome Biol. Evol.">
        <title>Comparative Genomics of a Bacterivorous Green Alga Reveals Evolutionary Causalities and Consequences of Phago-Mixotrophic Mode of Nutrition.</title>
        <authorList>
            <person name="Burns J.A."/>
            <person name="Paasch A."/>
            <person name="Narechania A."/>
            <person name="Kim E."/>
        </authorList>
    </citation>
    <scope>NUCLEOTIDE SEQUENCE [LARGE SCALE GENOMIC DNA]</scope>
    <source>
        <strain evidence="2 3">PLY_AMNH</strain>
    </source>
</reference>
<feature type="region of interest" description="Disordered" evidence="1">
    <location>
        <begin position="1"/>
        <end position="90"/>
    </location>
</feature>
<gene>
    <name evidence="2" type="ORF">CYMTET_25320</name>
</gene>
<organism evidence="2 3">
    <name type="scientific">Cymbomonas tetramitiformis</name>
    <dbReference type="NCBI Taxonomy" id="36881"/>
    <lineage>
        <taxon>Eukaryota</taxon>
        <taxon>Viridiplantae</taxon>
        <taxon>Chlorophyta</taxon>
        <taxon>Pyramimonadophyceae</taxon>
        <taxon>Pyramimonadales</taxon>
        <taxon>Pyramimonadaceae</taxon>
        <taxon>Cymbomonas</taxon>
    </lineage>
</organism>
<evidence type="ECO:0000256" key="1">
    <source>
        <dbReference type="SAM" id="MobiDB-lite"/>
    </source>
</evidence>
<name>A0AAE0FVK4_9CHLO</name>
<feature type="compositionally biased region" description="Polar residues" evidence="1">
    <location>
        <begin position="7"/>
        <end position="18"/>
    </location>
</feature>
<feature type="non-terminal residue" evidence="2">
    <location>
        <position position="1"/>
    </location>
</feature>
<dbReference type="AlphaFoldDB" id="A0AAE0FVK4"/>
<protein>
    <submittedName>
        <fullName evidence="2">Uncharacterized protein</fullName>
    </submittedName>
</protein>
<sequence length="90" mass="9414">EGGAWGVSSQSQEGSTKSDAGEGTMGLARGKIESTDPTVFLDAVDAVDSDDIQGSPKAHVRSASLTSREPPREAEDTEDEEFYALPSAAR</sequence>
<proteinExistence type="predicted"/>
<evidence type="ECO:0000313" key="2">
    <source>
        <dbReference type="EMBL" id="KAK3266031.1"/>
    </source>
</evidence>
<accession>A0AAE0FVK4</accession>
<comment type="caution">
    <text evidence="2">The sequence shown here is derived from an EMBL/GenBank/DDBJ whole genome shotgun (WGS) entry which is preliminary data.</text>
</comment>
<evidence type="ECO:0000313" key="3">
    <source>
        <dbReference type="Proteomes" id="UP001190700"/>
    </source>
</evidence>
<dbReference type="Proteomes" id="UP001190700">
    <property type="component" value="Unassembled WGS sequence"/>
</dbReference>
<keyword evidence="3" id="KW-1185">Reference proteome</keyword>
<dbReference type="EMBL" id="LGRX02013484">
    <property type="protein sequence ID" value="KAK3266031.1"/>
    <property type="molecule type" value="Genomic_DNA"/>
</dbReference>